<proteinExistence type="predicted"/>
<accession>A0AAD7X566</accession>
<keyword evidence="3" id="KW-1185">Reference proteome</keyword>
<reference evidence="2" key="1">
    <citation type="submission" date="2022-11" db="EMBL/GenBank/DDBJ databases">
        <title>Genome Sequence of Cubamyces cubensis.</title>
        <authorList>
            <person name="Buettner E."/>
        </authorList>
    </citation>
    <scope>NUCLEOTIDE SEQUENCE</scope>
    <source>
        <strain evidence="2">MPL-01</strain>
    </source>
</reference>
<evidence type="ECO:0000256" key="1">
    <source>
        <dbReference type="SAM" id="MobiDB-lite"/>
    </source>
</evidence>
<dbReference type="Proteomes" id="UP001215151">
    <property type="component" value="Unassembled WGS sequence"/>
</dbReference>
<organism evidence="2 3">
    <name type="scientific">Trametes cubensis</name>
    <dbReference type="NCBI Taxonomy" id="1111947"/>
    <lineage>
        <taxon>Eukaryota</taxon>
        <taxon>Fungi</taxon>
        <taxon>Dikarya</taxon>
        <taxon>Basidiomycota</taxon>
        <taxon>Agaricomycotina</taxon>
        <taxon>Agaricomycetes</taxon>
        <taxon>Polyporales</taxon>
        <taxon>Polyporaceae</taxon>
        <taxon>Trametes</taxon>
    </lineage>
</organism>
<comment type="caution">
    <text evidence="2">The sequence shown here is derived from an EMBL/GenBank/DDBJ whole genome shotgun (WGS) entry which is preliminary data.</text>
</comment>
<evidence type="ECO:0000313" key="3">
    <source>
        <dbReference type="Proteomes" id="UP001215151"/>
    </source>
</evidence>
<protein>
    <submittedName>
        <fullName evidence="2">Uncharacterized protein</fullName>
    </submittedName>
</protein>
<sequence>MYPMLKSTLAKAADVLPADSDKSSQQCQQDSHPTGMSFLEDISGPEGPSYKQRELLYSIAPISSYGAVRVVNPGTQYPPIEIVEADPEVNQTSWGLDHGQPPAHVAVEDSLFDKARVRNSIPSEPMFDFGPYAQYTVPLPRYQPRPLSIMSEMSIHSSPKGDDTIITMLSGGHVHRHSVSTLVEASFCAQVKGNKCTGRVL</sequence>
<feature type="region of interest" description="Disordered" evidence="1">
    <location>
        <begin position="16"/>
        <end position="44"/>
    </location>
</feature>
<gene>
    <name evidence="2" type="ORF">ONZ51_g12148</name>
</gene>
<dbReference type="AlphaFoldDB" id="A0AAD7X566"/>
<dbReference type="EMBL" id="JAPEVG010000685">
    <property type="protein sequence ID" value="KAJ8456403.1"/>
    <property type="molecule type" value="Genomic_DNA"/>
</dbReference>
<name>A0AAD7X566_9APHY</name>
<evidence type="ECO:0000313" key="2">
    <source>
        <dbReference type="EMBL" id="KAJ8456403.1"/>
    </source>
</evidence>